<name>A0A4Z2H875_9TELE</name>
<comment type="caution">
    <text evidence="1">The sequence shown here is derived from an EMBL/GenBank/DDBJ whole genome shotgun (WGS) entry which is preliminary data.</text>
</comment>
<protein>
    <submittedName>
        <fullName evidence="1">Uncharacterized protein</fullName>
    </submittedName>
</protein>
<dbReference type="AlphaFoldDB" id="A0A4Z2H875"/>
<organism evidence="1 2">
    <name type="scientific">Liparis tanakae</name>
    <name type="common">Tanaka's snailfish</name>
    <dbReference type="NCBI Taxonomy" id="230148"/>
    <lineage>
        <taxon>Eukaryota</taxon>
        <taxon>Metazoa</taxon>
        <taxon>Chordata</taxon>
        <taxon>Craniata</taxon>
        <taxon>Vertebrata</taxon>
        <taxon>Euteleostomi</taxon>
        <taxon>Actinopterygii</taxon>
        <taxon>Neopterygii</taxon>
        <taxon>Teleostei</taxon>
        <taxon>Neoteleostei</taxon>
        <taxon>Acanthomorphata</taxon>
        <taxon>Eupercaria</taxon>
        <taxon>Perciformes</taxon>
        <taxon>Cottioidei</taxon>
        <taxon>Cottales</taxon>
        <taxon>Liparidae</taxon>
        <taxon>Liparis</taxon>
    </lineage>
</organism>
<keyword evidence="2" id="KW-1185">Reference proteome</keyword>
<sequence>MRASHECHPGATRCRREASVTAAFPTRYRESSDIVGGCMSTAESRMVLMSPVLLNVYSSLSNILRSWKPRLSCRSMGVRGRARLKESAGSRNVWKRSSSGSWSGSLITGRPESVGPVKVW</sequence>
<accession>A0A4Z2H875</accession>
<dbReference type="Proteomes" id="UP000314294">
    <property type="component" value="Unassembled WGS sequence"/>
</dbReference>
<gene>
    <name evidence="1" type="ORF">EYF80_027958</name>
</gene>
<evidence type="ECO:0000313" key="2">
    <source>
        <dbReference type="Proteomes" id="UP000314294"/>
    </source>
</evidence>
<evidence type="ECO:0000313" key="1">
    <source>
        <dbReference type="EMBL" id="TNN61841.1"/>
    </source>
</evidence>
<dbReference type="EMBL" id="SRLO01000307">
    <property type="protein sequence ID" value="TNN61841.1"/>
    <property type="molecule type" value="Genomic_DNA"/>
</dbReference>
<reference evidence="1 2" key="1">
    <citation type="submission" date="2019-03" db="EMBL/GenBank/DDBJ databases">
        <title>First draft genome of Liparis tanakae, snailfish: a comprehensive survey of snailfish specific genes.</title>
        <authorList>
            <person name="Kim W."/>
            <person name="Song I."/>
            <person name="Jeong J.-H."/>
            <person name="Kim D."/>
            <person name="Kim S."/>
            <person name="Ryu S."/>
            <person name="Song J.Y."/>
            <person name="Lee S.K."/>
        </authorList>
    </citation>
    <scope>NUCLEOTIDE SEQUENCE [LARGE SCALE GENOMIC DNA]</scope>
    <source>
        <tissue evidence="1">Muscle</tissue>
    </source>
</reference>
<proteinExistence type="predicted"/>